<feature type="chain" id="PRO_5034160321" evidence="1">
    <location>
        <begin position="18"/>
        <end position="128"/>
    </location>
</feature>
<evidence type="ECO:0000313" key="2">
    <source>
        <dbReference type="EMBL" id="CAG6727265.1"/>
    </source>
</evidence>
<dbReference type="EMBL" id="HBUF01373522">
    <property type="protein sequence ID" value="CAG6727265.1"/>
    <property type="molecule type" value="Transcribed_RNA"/>
</dbReference>
<sequence>MVTSCLLSISLITSVSIRRFPALGDDMLSVYELILTTVDETLHERSRRHTSPSFRSTRKERRRRLRFFQEKILSNTGKQPVYFSTQRKFPFSREIGEKIHAKNVSHDFLFKTRKTTAITSCPHCSQTE</sequence>
<dbReference type="AlphaFoldDB" id="A0A8D8YEF6"/>
<proteinExistence type="predicted"/>
<feature type="signal peptide" evidence="1">
    <location>
        <begin position="1"/>
        <end position="17"/>
    </location>
</feature>
<reference evidence="2" key="1">
    <citation type="submission" date="2021-05" db="EMBL/GenBank/DDBJ databases">
        <authorList>
            <person name="Alioto T."/>
            <person name="Alioto T."/>
            <person name="Gomez Garrido J."/>
        </authorList>
    </citation>
    <scope>NUCLEOTIDE SEQUENCE</scope>
</reference>
<accession>A0A8D8YEF6</accession>
<protein>
    <submittedName>
        <fullName evidence="2">Uncharacterized protein</fullName>
    </submittedName>
</protein>
<name>A0A8D8YEF6_9HEMI</name>
<organism evidence="2">
    <name type="scientific">Cacopsylla melanoneura</name>
    <dbReference type="NCBI Taxonomy" id="428564"/>
    <lineage>
        <taxon>Eukaryota</taxon>
        <taxon>Metazoa</taxon>
        <taxon>Ecdysozoa</taxon>
        <taxon>Arthropoda</taxon>
        <taxon>Hexapoda</taxon>
        <taxon>Insecta</taxon>
        <taxon>Pterygota</taxon>
        <taxon>Neoptera</taxon>
        <taxon>Paraneoptera</taxon>
        <taxon>Hemiptera</taxon>
        <taxon>Sternorrhyncha</taxon>
        <taxon>Psylloidea</taxon>
        <taxon>Psyllidae</taxon>
        <taxon>Psyllinae</taxon>
        <taxon>Cacopsylla</taxon>
    </lineage>
</organism>
<evidence type="ECO:0000256" key="1">
    <source>
        <dbReference type="SAM" id="SignalP"/>
    </source>
</evidence>
<keyword evidence="1" id="KW-0732">Signal</keyword>